<feature type="compositionally biased region" description="Polar residues" evidence="1">
    <location>
        <begin position="51"/>
        <end position="65"/>
    </location>
</feature>
<keyword evidence="2" id="KW-1133">Transmembrane helix</keyword>
<sequence>MKNDEAATLYPVLAVPLEPKIPDVGKPEVPMKPSFLQKTSHPPLTSEGAGQCTSTNNEFQNTTVPSMPPQIPPKGQAVRRLLPMDPKTATTSVYTTKEESIANFSERQELIPPTQPNSALEKFHFFQLVLILILCLIMFGLLLALYLTM</sequence>
<keyword evidence="2" id="KW-0472">Membrane</keyword>
<dbReference type="Proteomes" id="UP000036681">
    <property type="component" value="Unplaced"/>
</dbReference>
<reference evidence="4" key="1">
    <citation type="submission" date="2017-02" db="UniProtKB">
        <authorList>
            <consortium name="WormBaseParasite"/>
        </authorList>
    </citation>
    <scope>IDENTIFICATION</scope>
</reference>
<proteinExistence type="predicted"/>
<accession>A0A0M3I393</accession>
<organism evidence="3 4">
    <name type="scientific">Ascaris lumbricoides</name>
    <name type="common">Giant roundworm</name>
    <dbReference type="NCBI Taxonomy" id="6252"/>
    <lineage>
        <taxon>Eukaryota</taxon>
        <taxon>Metazoa</taxon>
        <taxon>Ecdysozoa</taxon>
        <taxon>Nematoda</taxon>
        <taxon>Chromadorea</taxon>
        <taxon>Rhabditida</taxon>
        <taxon>Spirurina</taxon>
        <taxon>Ascaridomorpha</taxon>
        <taxon>Ascaridoidea</taxon>
        <taxon>Ascarididae</taxon>
        <taxon>Ascaris</taxon>
    </lineage>
</organism>
<protein>
    <submittedName>
        <fullName evidence="4">Lamina-associated polypeptide 2</fullName>
    </submittedName>
</protein>
<evidence type="ECO:0000313" key="3">
    <source>
        <dbReference type="Proteomes" id="UP000036681"/>
    </source>
</evidence>
<evidence type="ECO:0000256" key="2">
    <source>
        <dbReference type="SAM" id="Phobius"/>
    </source>
</evidence>
<feature type="region of interest" description="Disordered" evidence="1">
    <location>
        <begin position="38"/>
        <end position="76"/>
    </location>
</feature>
<evidence type="ECO:0000313" key="4">
    <source>
        <dbReference type="WBParaSite" id="ALUE_0001108501-mRNA-1"/>
    </source>
</evidence>
<feature type="transmembrane region" description="Helical" evidence="2">
    <location>
        <begin position="125"/>
        <end position="147"/>
    </location>
</feature>
<evidence type="ECO:0000256" key="1">
    <source>
        <dbReference type="SAM" id="MobiDB-lite"/>
    </source>
</evidence>
<dbReference type="WBParaSite" id="ALUE_0001108501-mRNA-1">
    <property type="protein sequence ID" value="ALUE_0001108501-mRNA-1"/>
    <property type="gene ID" value="ALUE_0001108501"/>
</dbReference>
<keyword evidence="2" id="KW-0812">Transmembrane</keyword>
<name>A0A0M3I393_ASCLU</name>
<keyword evidence="3" id="KW-1185">Reference proteome</keyword>
<dbReference type="AlphaFoldDB" id="A0A0M3I393"/>